<gene>
    <name evidence="1" type="ORF">OW729_09630</name>
</gene>
<dbReference type="RefSeq" id="WP_268061276.1">
    <property type="nucleotide sequence ID" value="NZ_JAPQFJ010000008.1"/>
</dbReference>
<accession>A0ABT4D977</accession>
<evidence type="ECO:0008006" key="3">
    <source>
        <dbReference type="Google" id="ProtNLM"/>
    </source>
</evidence>
<dbReference type="Proteomes" id="UP001144612">
    <property type="component" value="Unassembled WGS sequence"/>
</dbReference>
<comment type="caution">
    <text evidence="1">The sequence shown here is derived from an EMBL/GenBank/DDBJ whole genome shotgun (WGS) entry which is preliminary data.</text>
</comment>
<proteinExistence type="predicted"/>
<dbReference type="InterPro" id="IPR053746">
    <property type="entry name" value="Viral_HT_Connector_Assembly"/>
</dbReference>
<reference evidence="1" key="1">
    <citation type="submission" date="2022-12" db="EMBL/GenBank/DDBJ databases">
        <title>Clostridium sp. nov., isolated from industrial wastewater.</title>
        <authorList>
            <person name="Jiayan W."/>
        </authorList>
    </citation>
    <scope>NUCLEOTIDE SEQUENCE</scope>
    <source>
        <strain evidence="1">ZC22-4</strain>
    </source>
</reference>
<name>A0ABT4D977_9CLOT</name>
<sequence>MDLNSENKFTDEEYEEIACTSIRNYLNKDMSNDYIKKNYGLAVKRMICKAKETQEAKPTGIKSIVEGDTSISYDDTIDNLIVDCEIKALLPQPYIKMY</sequence>
<protein>
    <recommendedName>
        <fullName evidence="3">Phage gp6-like head-tail connector protein</fullName>
    </recommendedName>
</protein>
<dbReference type="Gene3D" id="1.10.246.150">
    <property type="match status" value="1"/>
</dbReference>
<evidence type="ECO:0000313" key="1">
    <source>
        <dbReference type="EMBL" id="MCY6958862.1"/>
    </source>
</evidence>
<evidence type="ECO:0000313" key="2">
    <source>
        <dbReference type="Proteomes" id="UP001144612"/>
    </source>
</evidence>
<organism evidence="1 2">
    <name type="scientific">Clostridium brassicae</name>
    <dbReference type="NCBI Taxonomy" id="2999072"/>
    <lineage>
        <taxon>Bacteria</taxon>
        <taxon>Bacillati</taxon>
        <taxon>Bacillota</taxon>
        <taxon>Clostridia</taxon>
        <taxon>Eubacteriales</taxon>
        <taxon>Clostridiaceae</taxon>
        <taxon>Clostridium</taxon>
    </lineage>
</organism>
<dbReference type="EMBL" id="JAPQFJ010000008">
    <property type="protein sequence ID" value="MCY6958862.1"/>
    <property type="molecule type" value="Genomic_DNA"/>
</dbReference>
<keyword evidence="2" id="KW-1185">Reference proteome</keyword>